<proteinExistence type="predicted"/>
<dbReference type="GO" id="GO:0005524">
    <property type="term" value="F:ATP binding"/>
    <property type="evidence" value="ECO:0007669"/>
    <property type="project" value="UniProtKB-UniRule"/>
</dbReference>
<keyword evidence="8" id="KW-0547">Nucleotide-binding</keyword>
<evidence type="ECO:0000259" key="9">
    <source>
        <dbReference type="PROSITE" id="PS50011"/>
    </source>
</evidence>
<keyword evidence="2" id="KW-0723">Serine/threonine-protein kinase</keyword>
<dbReference type="InterPro" id="IPR000719">
    <property type="entry name" value="Prot_kinase_dom"/>
</dbReference>
<dbReference type="Proteomes" id="UP001188597">
    <property type="component" value="Unassembled WGS sequence"/>
</dbReference>
<keyword evidence="8" id="KW-0067">ATP-binding</keyword>
<evidence type="ECO:0000256" key="2">
    <source>
        <dbReference type="ARBA" id="ARBA00022527"/>
    </source>
</evidence>
<keyword evidence="6" id="KW-0472">Membrane</keyword>
<gene>
    <name evidence="10" type="ORF">RJ639_019661</name>
</gene>
<evidence type="ECO:0000256" key="4">
    <source>
        <dbReference type="ARBA" id="ARBA00022729"/>
    </source>
</evidence>
<evidence type="ECO:0000313" key="10">
    <source>
        <dbReference type="EMBL" id="KAK3004182.1"/>
    </source>
</evidence>
<dbReference type="PROSITE" id="PS50011">
    <property type="entry name" value="PROTEIN_KINASE_DOM"/>
    <property type="match status" value="1"/>
</dbReference>
<dbReference type="AlphaFoldDB" id="A0AA88V8W0"/>
<dbReference type="PANTHER" id="PTHR27009">
    <property type="entry name" value="RUST RESISTANCE KINASE LR10-RELATED"/>
    <property type="match status" value="1"/>
</dbReference>
<protein>
    <recommendedName>
        <fullName evidence="9">Protein kinase domain-containing protein</fullName>
    </recommendedName>
</protein>
<evidence type="ECO:0000256" key="7">
    <source>
        <dbReference type="ARBA" id="ARBA00023180"/>
    </source>
</evidence>
<feature type="domain" description="Protein kinase" evidence="9">
    <location>
        <begin position="155"/>
        <end position="202"/>
    </location>
</feature>
<dbReference type="GO" id="GO:0016020">
    <property type="term" value="C:membrane"/>
    <property type="evidence" value="ECO:0007669"/>
    <property type="project" value="UniProtKB-SubCell"/>
</dbReference>
<reference evidence="10" key="1">
    <citation type="submission" date="2022-12" db="EMBL/GenBank/DDBJ databases">
        <title>Draft genome assemblies for two species of Escallonia (Escalloniales).</title>
        <authorList>
            <person name="Chanderbali A."/>
            <person name="Dervinis C."/>
            <person name="Anghel I."/>
            <person name="Soltis D."/>
            <person name="Soltis P."/>
            <person name="Zapata F."/>
        </authorList>
    </citation>
    <scope>NUCLEOTIDE SEQUENCE</scope>
    <source>
        <strain evidence="10">UCBG64.0493</strain>
        <tissue evidence="10">Leaf</tissue>
    </source>
</reference>
<feature type="binding site" evidence="8">
    <location>
        <position position="183"/>
    </location>
    <ligand>
        <name>ATP</name>
        <dbReference type="ChEBI" id="CHEBI:30616"/>
    </ligand>
</feature>
<dbReference type="InterPro" id="IPR011009">
    <property type="entry name" value="Kinase-like_dom_sf"/>
</dbReference>
<keyword evidence="2" id="KW-0808">Transferase</keyword>
<keyword evidence="4" id="KW-0732">Signal</keyword>
<evidence type="ECO:0000256" key="3">
    <source>
        <dbReference type="ARBA" id="ARBA00022692"/>
    </source>
</evidence>
<comment type="caution">
    <text evidence="10">The sequence shown here is derived from an EMBL/GenBank/DDBJ whole genome shotgun (WGS) entry which is preliminary data.</text>
</comment>
<dbReference type="SUPFAM" id="SSF56112">
    <property type="entry name" value="Protein kinase-like (PK-like)"/>
    <property type="match status" value="1"/>
</dbReference>
<evidence type="ECO:0000256" key="5">
    <source>
        <dbReference type="ARBA" id="ARBA00022989"/>
    </source>
</evidence>
<dbReference type="Gene3D" id="3.30.200.20">
    <property type="entry name" value="Phosphorylase Kinase, domain 1"/>
    <property type="match status" value="1"/>
</dbReference>
<dbReference type="GO" id="GO:0004674">
    <property type="term" value="F:protein serine/threonine kinase activity"/>
    <property type="evidence" value="ECO:0007669"/>
    <property type="project" value="UniProtKB-KW"/>
</dbReference>
<dbReference type="PROSITE" id="PS00107">
    <property type="entry name" value="PROTEIN_KINASE_ATP"/>
    <property type="match status" value="1"/>
</dbReference>
<dbReference type="InterPro" id="IPR045874">
    <property type="entry name" value="LRK10/LRL21-25-like"/>
</dbReference>
<evidence type="ECO:0000313" key="11">
    <source>
        <dbReference type="Proteomes" id="UP001188597"/>
    </source>
</evidence>
<keyword evidence="7" id="KW-0325">Glycoprotein</keyword>
<accession>A0AA88V8W0</accession>
<keyword evidence="11" id="KW-1185">Reference proteome</keyword>
<evidence type="ECO:0000256" key="8">
    <source>
        <dbReference type="PROSITE-ProRule" id="PRU10141"/>
    </source>
</evidence>
<keyword evidence="2" id="KW-0418">Kinase</keyword>
<dbReference type="EMBL" id="JAVXUP010002297">
    <property type="protein sequence ID" value="KAK3004182.1"/>
    <property type="molecule type" value="Genomic_DNA"/>
</dbReference>
<evidence type="ECO:0000256" key="1">
    <source>
        <dbReference type="ARBA" id="ARBA00004479"/>
    </source>
</evidence>
<name>A0AA88V8W0_9ASTE</name>
<evidence type="ECO:0000256" key="6">
    <source>
        <dbReference type="ARBA" id="ARBA00023136"/>
    </source>
</evidence>
<organism evidence="10 11">
    <name type="scientific">Escallonia herrerae</name>
    <dbReference type="NCBI Taxonomy" id="1293975"/>
    <lineage>
        <taxon>Eukaryota</taxon>
        <taxon>Viridiplantae</taxon>
        <taxon>Streptophyta</taxon>
        <taxon>Embryophyta</taxon>
        <taxon>Tracheophyta</taxon>
        <taxon>Spermatophyta</taxon>
        <taxon>Magnoliopsida</taxon>
        <taxon>eudicotyledons</taxon>
        <taxon>Gunneridae</taxon>
        <taxon>Pentapetalae</taxon>
        <taxon>asterids</taxon>
        <taxon>campanulids</taxon>
        <taxon>Escalloniales</taxon>
        <taxon>Escalloniaceae</taxon>
        <taxon>Escallonia</taxon>
    </lineage>
</organism>
<sequence length="202" mass="22979">MHLGAGKYYVDDISYARQTMRLVDVSLDKDFCSIPRVSFPRRYFPDVVTTHLQVNPLDYVDTMFFVTCPSPVHSPNYVNFSTCTSQKSYFYAVVGMWSALEILDACSINIMYPYPIIRDLDLGNLPISSVHQEYTVTNFCIDLWINHREIKRMTKCFSDKLGEGDYGSVFKAKLQSGRYVAVKLLGKSKSSGQDFISEVGTI</sequence>
<keyword evidence="3" id="KW-0812">Transmembrane</keyword>
<dbReference type="InterPro" id="IPR017441">
    <property type="entry name" value="Protein_kinase_ATP_BS"/>
</dbReference>
<comment type="subcellular location">
    <subcellularLocation>
        <location evidence="1">Membrane</location>
        <topology evidence="1">Single-pass type I membrane protein</topology>
    </subcellularLocation>
</comment>
<keyword evidence="5" id="KW-1133">Transmembrane helix</keyword>